<dbReference type="RefSeq" id="WP_125957461.1">
    <property type="nucleotide sequence ID" value="NZ_JAQEJV010000009.1"/>
</dbReference>
<keyword evidence="1" id="KW-0812">Transmembrane</keyword>
<sequence>MKNFFNNQENQQLTINAIIFLFAIILLSLSIIFYLIGLFGNPLLENFFADVSSLLFMGFIVSGVLYLVKLIIETVIMSQKK</sequence>
<protein>
    <recommendedName>
        <fullName evidence="4">DUF3955 domain-containing protein</fullName>
    </recommendedName>
</protein>
<keyword evidence="1" id="KW-1133">Transmembrane helix</keyword>
<proteinExistence type="predicted"/>
<reference evidence="2 3" key="1">
    <citation type="submission" date="2017-05" db="EMBL/GenBank/DDBJ databases">
        <title>Vagococcus spp. assemblies.</title>
        <authorList>
            <person name="Gulvik C.A."/>
        </authorList>
    </citation>
    <scope>NUCLEOTIDE SEQUENCE [LARGE SCALE GENOMIC DNA]</scope>
    <source>
        <strain evidence="2 3">SS1994</strain>
    </source>
</reference>
<keyword evidence="1" id="KW-0472">Membrane</keyword>
<dbReference type="Proteomes" id="UP000288490">
    <property type="component" value="Unassembled WGS sequence"/>
</dbReference>
<name>A0A429ZL66_9ENTE</name>
<comment type="caution">
    <text evidence="2">The sequence shown here is derived from an EMBL/GenBank/DDBJ whole genome shotgun (WGS) entry which is preliminary data.</text>
</comment>
<feature type="transmembrane region" description="Helical" evidence="1">
    <location>
        <begin position="51"/>
        <end position="72"/>
    </location>
</feature>
<organism evidence="2 3">
    <name type="scientific">Vagococcus bubulae</name>
    <dbReference type="NCBI Taxonomy" id="1977868"/>
    <lineage>
        <taxon>Bacteria</taxon>
        <taxon>Bacillati</taxon>
        <taxon>Bacillota</taxon>
        <taxon>Bacilli</taxon>
        <taxon>Lactobacillales</taxon>
        <taxon>Enterococcaceae</taxon>
        <taxon>Vagococcus</taxon>
    </lineage>
</organism>
<evidence type="ECO:0008006" key="4">
    <source>
        <dbReference type="Google" id="ProtNLM"/>
    </source>
</evidence>
<gene>
    <name evidence="2" type="ORF">CBF36_05950</name>
</gene>
<accession>A0A429ZL66</accession>
<dbReference type="AlphaFoldDB" id="A0A429ZL66"/>
<evidence type="ECO:0000313" key="3">
    <source>
        <dbReference type="Proteomes" id="UP000288490"/>
    </source>
</evidence>
<keyword evidence="3" id="KW-1185">Reference proteome</keyword>
<evidence type="ECO:0000256" key="1">
    <source>
        <dbReference type="SAM" id="Phobius"/>
    </source>
</evidence>
<dbReference type="OrthoDB" id="2200440at2"/>
<evidence type="ECO:0000313" key="2">
    <source>
        <dbReference type="EMBL" id="RST94445.1"/>
    </source>
</evidence>
<dbReference type="EMBL" id="NGJT01000008">
    <property type="protein sequence ID" value="RST94445.1"/>
    <property type="molecule type" value="Genomic_DNA"/>
</dbReference>
<feature type="transmembrane region" description="Helical" evidence="1">
    <location>
        <begin position="12"/>
        <end position="39"/>
    </location>
</feature>